<keyword evidence="2" id="KW-1185">Reference proteome</keyword>
<comment type="caution">
    <text evidence="1">The sequence shown here is derived from an EMBL/GenBank/DDBJ whole genome shotgun (WGS) entry which is preliminary data.</text>
</comment>
<dbReference type="EMBL" id="CM034404">
    <property type="protein sequence ID" value="KAJ0174081.1"/>
    <property type="molecule type" value="Genomic_DNA"/>
</dbReference>
<proteinExistence type="predicted"/>
<reference evidence="1 2" key="1">
    <citation type="journal article" date="2021" name="Front. Genet.">
        <title>Chromosome-Level Genome Assembly Reveals Significant Gene Expansion in the Toll and IMD Signaling Pathways of Dendrolimus kikuchii.</title>
        <authorList>
            <person name="Zhou J."/>
            <person name="Wu P."/>
            <person name="Xiong Z."/>
            <person name="Liu N."/>
            <person name="Zhao N."/>
            <person name="Ji M."/>
            <person name="Qiu Y."/>
            <person name="Yang B."/>
        </authorList>
    </citation>
    <scope>NUCLEOTIDE SEQUENCE [LARGE SCALE GENOMIC DNA]</scope>
    <source>
        <strain evidence="1">Ann1</strain>
    </source>
</reference>
<dbReference type="Proteomes" id="UP000824533">
    <property type="component" value="Linkage Group LG18"/>
</dbReference>
<name>A0ACC1CRC4_9NEOP</name>
<accession>A0ACC1CRC4</accession>
<protein>
    <submittedName>
        <fullName evidence="1">Uncharacterized protein</fullName>
    </submittedName>
</protein>
<evidence type="ECO:0000313" key="2">
    <source>
        <dbReference type="Proteomes" id="UP000824533"/>
    </source>
</evidence>
<gene>
    <name evidence="1" type="ORF">K1T71_010227</name>
</gene>
<evidence type="ECO:0000313" key="1">
    <source>
        <dbReference type="EMBL" id="KAJ0174081.1"/>
    </source>
</evidence>
<sequence length="175" mass="18814">MCIFCVSLIILESIAAVDREVLDPALFLEPIPPMLPTRYTVSPQERWVSKSNTQHKPKTLADAKSYDSGEVMENAETFWPSLRATYHGVRTVPLSFSASGAYGGYSDNSPGVVATSYMGMASGNPDIIKYKNTGLAGSAYGTYGTDQSGIKIFNAGVKSGWSGWGNGKWGHYGKG</sequence>
<organism evidence="1 2">
    <name type="scientific">Dendrolimus kikuchii</name>
    <dbReference type="NCBI Taxonomy" id="765133"/>
    <lineage>
        <taxon>Eukaryota</taxon>
        <taxon>Metazoa</taxon>
        <taxon>Ecdysozoa</taxon>
        <taxon>Arthropoda</taxon>
        <taxon>Hexapoda</taxon>
        <taxon>Insecta</taxon>
        <taxon>Pterygota</taxon>
        <taxon>Neoptera</taxon>
        <taxon>Endopterygota</taxon>
        <taxon>Lepidoptera</taxon>
        <taxon>Glossata</taxon>
        <taxon>Ditrysia</taxon>
        <taxon>Bombycoidea</taxon>
        <taxon>Lasiocampidae</taxon>
        <taxon>Dendrolimus</taxon>
    </lineage>
</organism>